<dbReference type="EMBL" id="JACASI010000011">
    <property type="protein sequence ID" value="MCQ3828320.1"/>
    <property type="molecule type" value="Genomic_DNA"/>
</dbReference>
<name>A0ABT1NWR5_9GAMM</name>
<dbReference type="Proteomes" id="UP001205566">
    <property type="component" value="Unassembled WGS sequence"/>
</dbReference>
<accession>A0ABT1NWR5</accession>
<gene>
    <name evidence="1" type="ORF">HXX02_02565</name>
</gene>
<comment type="caution">
    <text evidence="1">The sequence shown here is derived from an EMBL/GenBank/DDBJ whole genome shotgun (WGS) entry which is preliminary data.</text>
</comment>
<evidence type="ECO:0008006" key="3">
    <source>
        <dbReference type="Google" id="ProtNLM"/>
    </source>
</evidence>
<organism evidence="1 2">
    <name type="scientific">Microbulbifer elongatus</name>
    <dbReference type="NCBI Taxonomy" id="86173"/>
    <lineage>
        <taxon>Bacteria</taxon>
        <taxon>Pseudomonadati</taxon>
        <taxon>Pseudomonadota</taxon>
        <taxon>Gammaproteobacteria</taxon>
        <taxon>Cellvibrionales</taxon>
        <taxon>Microbulbiferaceae</taxon>
        <taxon>Microbulbifer</taxon>
    </lineage>
</organism>
<evidence type="ECO:0000313" key="2">
    <source>
        <dbReference type="Proteomes" id="UP001205566"/>
    </source>
</evidence>
<dbReference type="RefSeq" id="WP_255873171.1">
    <property type="nucleotide sequence ID" value="NZ_JACASI010000011.1"/>
</dbReference>
<evidence type="ECO:0000313" key="1">
    <source>
        <dbReference type="EMBL" id="MCQ3828320.1"/>
    </source>
</evidence>
<proteinExistence type="predicted"/>
<protein>
    <recommendedName>
        <fullName evidence="3">Sulfotransferase family protein</fullName>
    </recommendedName>
</protein>
<sequence length="348" mass="39058">MYDELVLHLGFHKTGSTSIQKTCFKNGRVLADNGWVYPRLKLSGKSFSNHSRFLFSLFSESSDSYLPNVKDGRPLGVINAEIAKSVSSGVAEGRSVGKKLLISGEDISRLSSKELLKLRSFAESHARAVRVLVYVRPPWSYFNSAVQQRVKAGKTLDGCRYQSVIQKIECIQAAFPYAEFYPFQVACGHSSGVVGHFLGLLGVDNLSEFEIVGSNAAVSGEAVRLMSYLNAREPRLINGRLNPDWEGLAFSILKKFPGSRFRISARDKVSNTEWISEDNKWLKENMGIEFCDADIVGFRETFPNSLNREQYCWLKKVFKSLPDRTKILTLGYLKENSRISDSQILSLL</sequence>
<reference evidence="1" key="1">
    <citation type="thesis" date="2020" institute="Technische Universitat Dresden" country="Dresden, Germany">
        <title>The Agarolytic System of Microbulbifer elongatus PORT2, Isolated from Batu Karas, Pangandaran West Java Indonesia.</title>
        <authorList>
            <person name="Anggraeni S.R."/>
        </authorList>
    </citation>
    <scope>NUCLEOTIDE SEQUENCE</scope>
    <source>
        <strain evidence="1">PORT2</strain>
    </source>
</reference>
<keyword evidence="2" id="KW-1185">Reference proteome</keyword>